<dbReference type="Ensembl" id="ENSMICT00000036690.2">
    <property type="protein sequence ID" value="ENSMICP00000035408.1"/>
    <property type="gene ID" value="ENSMICG00000013896.3"/>
</dbReference>
<evidence type="ECO:0000313" key="6">
    <source>
        <dbReference type="Proteomes" id="UP000694394"/>
    </source>
</evidence>
<dbReference type="EMBL" id="ABDC03018961">
    <property type="status" value="NOT_ANNOTATED_CDS"/>
    <property type="molecule type" value="Genomic_DNA"/>
</dbReference>
<dbReference type="GO" id="GO:0060271">
    <property type="term" value="P:cilium assembly"/>
    <property type="evidence" value="ECO:0007669"/>
    <property type="project" value="TreeGrafter"/>
</dbReference>
<proteinExistence type="predicted"/>
<keyword evidence="6" id="KW-1185">Reference proteome</keyword>
<evidence type="ECO:0000313" key="5">
    <source>
        <dbReference type="Ensembl" id="ENSMICP00000035408.1"/>
    </source>
</evidence>
<dbReference type="PROSITE" id="PS50005">
    <property type="entry name" value="TPR"/>
    <property type="match status" value="1"/>
</dbReference>
<evidence type="ECO:0000256" key="4">
    <source>
        <dbReference type="SAM" id="MobiDB-lite"/>
    </source>
</evidence>
<evidence type="ECO:0000256" key="1">
    <source>
        <dbReference type="ARBA" id="ARBA00022737"/>
    </source>
</evidence>
<dbReference type="PANTHER" id="PTHR44314:SF1">
    <property type="entry name" value="CILIA- AND FLAGELLA-ASSOCIATED PROTEIN 70"/>
    <property type="match status" value="1"/>
</dbReference>
<dbReference type="Proteomes" id="UP000694394">
    <property type="component" value="Chromosome 15"/>
</dbReference>
<dbReference type="RefSeq" id="XP_012617971.1">
    <property type="nucleotide sequence ID" value="XM_012762517.2"/>
</dbReference>
<dbReference type="GO" id="GO:0070062">
    <property type="term" value="C:extracellular exosome"/>
    <property type="evidence" value="ECO:0007669"/>
    <property type="project" value="TreeGrafter"/>
</dbReference>
<evidence type="ECO:0000256" key="2">
    <source>
        <dbReference type="ARBA" id="ARBA00022803"/>
    </source>
</evidence>
<dbReference type="SMART" id="SM00028">
    <property type="entry name" value="TPR"/>
    <property type="match status" value="9"/>
</dbReference>
<feature type="compositionally biased region" description="Basic and acidic residues" evidence="4">
    <location>
        <begin position="411"/>
        <end position="428"/>
    </location>
</feature>
<reference evidence="5" key="1">
    <citation type="submission" date="2016-12" db="EMBL/GenBank/DDBJ databases">
        <title>Mouse lemur reference genome and diversity panel.</title>
        <authorList>
            <person name="Harris R."/>
            <person name="Larsen P."/>
            <person name="Liu Y."/>
            <person name="Hughes D.S."/>
            <person name="Murali S."/>
            <person name="Raveendran M."/>
            <person name="Korchina V."/>
            <person name="Wang M."/>
            <person name="Jhangiani S."/>
            <person name="Bandaranaike D."/>
            <person name="Bellair M."/>
            <person name="Blankenburg K."/>
            <person name="Chao H."/>
            <person name="Dahdouli M."/>
            <person name="Dinh H."/>
            <person name="Doddapaneni H."/>
            <person name="English A."/>
            <person name="Firestine M."/>
            <person name="Gnanaolivu R."/>
            <person name="Gross S."/>
            <person name="Hernandez B."/>
            <person name="Javaid M."/>
            <person name="Jayaseelan J."/>
            <person name="Jones J."/>
            <person name="Khan Z."/>
            <person name="Kovar C."/>
            <person name="Kurapati P."/>
            <person name="Le B."/>
            <person name="Lee S."/>
            <person name="Li M."/>
            <person name="Mathew T."/>
            <person name="Narasimhan A."/>
            <person name="Ngo D."/>
            <person name="Nguyen L."/>
            <person name="Okwuonu G."/>
            <person name="Ongeri F."/>
            <person name="Osuji N."/>
            <person name="Pu L.-L."/>
            <person name="Puazo M."/>
            <person name="Quiroz J."/>
            <person name="Raj R."/>
            <person name="Rajbhandari K."/>
            <person name="Reid J.G."/>
            <person name="Santibanez J."/>
            <person name="Sexton D."/>
            <person name="Skinner E."/>
            <person name="Vee V."/>
            <person name="Weissenberger G."/>
            <person name="Wu Y."/>
            <person name="Xin Y."/>
            <person name="Han Y."/>
            <person name="Campbell C."/>
            <person name="Brown A."/>
            <person name="Sullivan B."/>
            <person name="Shelton J."/>
            <person name="Brown S."/>
            <person name="Dudchenko O."/>
            <person name="Machol I."/>
            <person name="Durand N."/>
            <person name="Shamim M."/>
            <person name="Lieberman A."/>
            <person name="Muzny D.M."/>
            <person name="Richards S."/>
            <person name="Yoder A."/>
            <person name="Worley K.C."/>
            <person name="Rogers J."/>
            <person name="Gibbs R.A."/>
        </authorList>
    </citation>
    <scope>NUCLEOTIDE SEQUENCE [LARGE SCALE GENOMIC DNA]</scope>
</reference>
<reference evidence="5" key="2">
    <citation type="submission" date="2025-08" db="UniProtKB">
        <authorList>
            <consortium name="Ensembl"/>
        </authorList>
    </citation>
    <scope>IDENTIFICATION</scope>
</reference>
<gene>
    <name evidence="5" type="primary">CFAP70</name>
</gene>
<feature type="repeat" description="TPR" evidence="3">
    <location>
        <begin position="1030"/>
        <end position="1063"/>
    </location>
</feature>
<organism evidence="5 6">
    <name type="scientific">Microcebus murinus</name>
    <name type="common">Gray mouse lemur</name>
    <name type="synonym">Lemur murinus</name>
    <dbReference type="NCBI Taxonomy" id="30608"/>
    <lineage>
        <taxon>Eukaryota</taxon>
        <taxon>Metazoa</taxon>
        <taxon>Chordata</taxon>
        <taxon>Craniata</taxon>
        <taxon>Vertebrata</taxon>
        <taxon>Euteleostomi</taxon>
        <taxon>Mammalia</taxon>
        <taxon>Eutheria</taxon>
        <taxon>Euarchontoglires</taxon>
        <taxon>Primates</taxon>
        <taxon>Strepsirrhini</taxon>
        <taxon>Lemuriformes</taxon>
        <taxon>Cheirogaleidae</taxon>
        <taxon>Microcebus</taxon>
    </lineage>
</organism>
<sequence length="1151" mass="129276">MEQVPSVGRFVQITVTDGYDLKGSKGDTPVTFVRAEFNQVVLGDSAKITVSPEGTGKYNFTCSFEFNPEGGITLDDLARKPVFLTVTEVLPKERRQKEEKTLILGQAVVDLLPLLAGECSFETTVPLHPVQGSPLETPRLGAKQCSLEVKVFATEILLTPVQMAGGNLLKVTLEAAYSVPETFVPTGTVQNYMVGLQVPSFGEKDYPILFKNGTLKLGGEREPTPRPKKWPIANILAPGANNIPDAFILGGPYEEEEGELNHPEDKEFRNQAECMKKRIVWDLESRCYLDPPAVVSFQKRIADCRLWPVEITRVPLIALPKGKAGKLDKTEDEGQLSFHGVAYVNMVPLLYPGVKRIRGAFHIYPYLDSVVHEKTKCLFSLFRDTGHHLIHNNKIGGINSPLSKQVVSKNLKEDKTVKEKDIDGKIRPGDVQAPSIKSQSSDTPLEGEPTLSHNPEGQQYVEAGTYIVLEIQLDKALVPKRMPEELARRVKEMIPPRPPLTRRTGGAQKAVSDYHSQIKNISKAILDEYHRMFGKQVANLGSDIDSETLEEQKCQLSYELNCSGKYFAFKEQLKHAVVKIVREKYLKTTSFESQEELQTFISELYVFLVDQMHVALNQTMPDDIRDTISTIYTSSEQLRLFAFEAEVNENFDMATVYYEERLVREPQNIDHWLDYGAFCLLIEDNVKAQECFRKALSLNQSHINSLLLCGVLAILLEDYEQAEIFFEDATCLEPTNVVAWTLLGLYYEIQNNDIRMEMAFHEASKQLQARTMLQAQEAKQKSTDSIAEFGEEVGKTGSSVGPWGPTNDSSAIAIKMESTAGRRLREEQGKERTRGHLGTSEAEQVPGAALSILDEFLDESSKLQADSREPILTTQAQDPSIAIKPSNIFLKEIPAKKEASKCQDLSAFMQSDHYYGVSQTPPTTIFMETIRFLMKVNAVQYVHRVLAHELLCPQGGPSCEYYLVLAQTHLLKKDFAKAEEYLQQAAQMDYLNPNVWGVKGHLYFLSGNHAEAKACYERTISFVVDASGMHFIFLRLGLLYLEEKEYEKAKKTYLQACKRSPSCLTWLGLGIACYRLEELTEAEDALSEANALNNYSAEVWAYLALVCLKAGRQLEAEQAYKYTIKLKLKDEALLEEIHMVQEMVGFGNPSF</sequence>
<dbReference type="GeneTree" id="ENSGT00390000013319"/>
<accession>A0A8B7G6P0</accession>
<protein>
    <submittedName>
        <fullName evidence="5">Cilia and flagella associated protein 70</fullName>
    </submittedName>
</protein>
<dbReference type="OrthoDB" id="10262375at2759"/>
<dbReference type="SUPFAM" id="SSF48452">
    <property type="entry name" value="TPR-like"/>
    <property type="match status" value="2"/>
</dbReference>
<reference evidence="5" key="3">
    <citation type="submission" date="2025-09" db="UniProtKB">
        <authorList>
            <consortium name="Ensembl"/>
        </authorList>
    </citation>
    <scope>IDENTIFICATION</scope>
</reference>
<dbReference type="AlphaFoldDB" id="A0A8B7G6P0"/>
<keyword evidence="2 3" id="KW-0802">TPR repeat</keyword>
<name>A0A8B7G6P0_MICMU</name>
<feature type="compositionally biased region" description="Basic and acidic residues" evidence="4">
    <location>
        <begin position="823"/>
        <end position="834"/>
    </location>
</feature>
<dbReference type="RefSeq" id="XP_012617970.1">
    <property type="nucleotide sequence ID" value="XM_012762516.2"/>
</dbReference>
<feature type="region of interest" description="Disordered" evidence="4">
    <location>
        <begin position="411"/>
        <end position="455"/>
    </location>
</feature>
<dbReference type="GO" id="GO:0031514">
    <property type="term" value="C:motile cilium"/>
    <property type="evidence" value="ECO:0007669"/>
    <property type="project" value="TreeGrafter"/>
</dbReference>
<keyword evidence="1" id="KW-0677">Repeat</keyword>
<dbReference type="InterPro" id="IPR052628">
    <property type="entry name" value="CFAP70"/>
</dbReference>
<dbReference type="InterPro" id="IPR011990">
    <property type="entry name" value="TPR-like_helical_dom_sf"/>
</dbReference>
<dbReference type="GO" id="GO:0003341">
    <property type="term" value="P:cilium movement"/>
    <property type="evidence" value="ECO:0007669"/>
    <property type="project" value="TreeGrafter"/>
</dbReference>
<dbReference type="EMBL" id="ABDC03018960">
    <property type="status" value="NOT_ANNOTATED_CDS"/>
    <property type="molecule type" value="Genomic_DNA"/>
</dbReference>
<dbReference type="Gene3D" id="1.25.40.10">
    <property type="entry name" value="Tetratricopeptide repeat domain"/>
    <property type="match status" value="3"/>
</dbReference>
<evidence type="ECO:0000256" key="3">
    <source>
        <dbReference type="PROSITE-ProRule" id="PRU00339"/>
    </source>
</evidence>
<dbReference type="InterPro" id="IPR019734">
    <property type="entry name" value="TPR_rpt"/>
</dbReference>
<dbReference type="CTD" id="118491"/>
<dbReference type="Pfam" id="PF13181">
    <property type="entry name" value="TPR_8"/>
    <property type="match status" value="3"/>
</dbReference>
<dbReference type="PANTHER" id="PTHR44314">
    <property type="entry name" value="CILIA- AND FLAGELLA-ASSOCIATED PROTEIN 70"/>
    <property type="match status" value="1"/>
</dbReference>
<feature type="region of interest" description="Disordered" evidence="4">
    <location>
        <begin position="821"/>
        <end position="840"/>
    </location>
</feature>